<comment type="caution">
    <text evidence="1">The sequence shown here is derived from an EMBL/GenBank/DDBJ whole genome shotgun (WGS) entry which is preliminary data.</text>
</comment>
<name>A0AAD2FSB5_9STRA</name>
<reference evidence="1" key="1">
    <citation type="submission" date="2023-08" db="EMBL/GenBank/DDBJ databases">
        <authorList>
            <person name="Audoor S."/>
            <person name="Bilcke G."/>
        </authorList>
    </citation>
    <scope>NUCLEOTIDE SEQUENCE</scope>
</reference>
<sequence length="152" mass="17508">MVNENNSIESNNDSFVWEDFMENDDTMISGEEGFEDFGVSCNDLNWDSQTAMSAFSICFDFDEKDDVSVLDTPFDERSTDSTILSVQDWFSLDTEIELEPIAPMKQEYKSDTIEEAIRLEKRDKRRAIVMAKMLRLESSMQKLGLQLGKTNE</sequence>
<dbReference type="AlphaFoldDB" id="A0AAD2FSB5"/>
<evidence type="ECO:0000313" key="1">
    <source>
        <dbReference type="EMBL" id="CAJ1951706.1"/>
    </source>
</evidence>
<organism evidence="1 2">
    <name type="scientific">Cylindrotheca closterium</name>
    <dbReference type="NCBI Taxonomy" id="2856"/>
    <lineage>
        <taxon>Eukaryota</taxon>
        <taxon>Sar</taxon>
        <taxon>Stramenopiles</taxon>
        <taxon>Ochrophyta</taxon>
        <taxon>Bacillariophyta</taxon>
        <taxon>Bacillariophyceae</taxon>
        <taxon>Bacillariophycidae</taxon>
        <taxon>Bacillariales</taxon>
        <taxon>Bacillariaceae</taxon>
        <taxon>Cylindrotheca</taxon>
    </lineage>
</organism>
<evidence type="ECO:0000313" key="2">
    <source>
        <dbReference type="Proteomes" id="UP001295423"/>
    </source>
</evidence>
<accession>A0AAD2FSB5</accession>
<keyword evidence="2" id="KW-1185">Reference proteome</keyword>
<dbReference type="EMBL" id="CAKOGP040001792">
    <property type="protein sequence ID" value="CAJ1951706.1"/>
    <property type="molecule type" value="Genomic_DNA"/>
</dbReference>
<protein>
    <submittedName>
        <fullName evidence="1">Uncharacterized protein</fullName>
    </submittedName>
</protein>
<dbReference type="Proteomes" id="UP001295423">
    <property type="component" value="Unassembled WGS sequence"/>
</dbReference>
<proteinExistence type="predicted"/>
<gene>
    <name evidence="1" type="ORF">CYCCA115_LOCUS13197</name>
</gene>